<dbReference type="AlphaFoldDB" id="A0A6F8PWN7"/>
<keyword evidence="4" id="KW-0732">Signal</keyword>
<evidence type="ECO:0000256" key="1">
    <source>
        <dbReference type="ARBA" id="ARBA00011028"/>
    </source>
</evidence>
<name>A0A6F8PWN7_9GAMM</name>
<keyword evidence="5" id="KW-0864">Zinc transport</keyword>
<keyword evidence="3" id="KW-0813">Transport</keyword>
<dbReference type="Pfam" id="PF01297">
    <property type="entry name" value="ZnuA"/>
    <property type="match status" value="1"/>
</dbReference>
<dbReference type="SUPFAM" id="SSF53807">
    <property type="entry name" value="Helical backbone' metal receptor"/>
    <property type="match status" value="1"/>
</dbReference>
<organism evidence="6 7">
    <name type="scientific">Thiosulfatimonas sediminis</name>
    <dbReference type="NCBI Taxonomy" id="2675054"/>
    <lineage>
        <taxon>Bacteria</taxon>
        <taxon>Pseudomonadati</taxon>
        <taxon>Pseudomonadota</taxon>
        <taxon>Gammaproteobacteria</taxon>
        <taxon>Thiotrichales</taxon>
        <taxon>Piscirickettsiaceae</taxon>
        <taxon>Thiosulfatimonas</taxon>
    </lineage>
</organism>
<keyword evidence="7" id="KW-1185">Reference proteome</keyword>
<dbReference type="InterPro" id="IPR050492">
    <property type="entry name" value="Bact_metal-bind_prot9"/>
</dbReference>
<dbReference type="InterPro" id="IPR006127">
    <property type="entry name" value="ZnuA-like"/>
</dbReference>
<dbReference type="KEGG" id="tse:THMIRHAS_19080"/>
<evidence type="ECO:0000313" key="6">
    <source>
        <dbReference type="EMBL" id="BBP46535.1"/>
    </source>
</evidence>
<proteinExistence type="inferred from homology"/>
<dbReference type="RefSeq" id="WP_173273249.1">
    <property type="nucleotide sequence ID" value="NZ_AP021889.1"/>
</dbReference>
<dbReference type="Gene3D" id="3.40.50.1980">
    <property type="entry name" value="Nitrogenase molybdenum iron protein domain"/>
    <property type="match status" value="2"/>
</dbReference>
<evidence type="ECO:0000256" key="3">
    <source>
        <dbReference type="ARBA" id="ARBA00022448"/>
    </source>
</evidence>
<keyword evidence="5" id="KW-0862">Zinc</keyword>
<dbReference type="GO" id="GO:0046872">
    <property type="term" value="F:metal ion binding"/>
    <property type="evidence" value="ECO:0007669"/>
    <property type="project" value="InterPro"/>
</dbReference>
<evidence type="ECO:0000256" key="2">
    <source>
        <dbReference type="ARBA" id="ARBA00015915"/>
    </source>
</evidence>
<dbReference type="PANTHER" id="PTHR42953">
    <property type="entry name" value="HIGH-AFFINITY ZINC UPTAKE SYSTEM PROTEIN ZNUA-RELATED"/>
    <property type="match status" value="1"/>
</dbReference>
<dbReference type="Proteomes" id="UP000501726">
    <property type="component" value="Chromosome"/>
</dbReference>
<sequence length="338" mass="37615">MKPLLKIARVWLQRAVFSPIYFFVFASSLFGFLLAAPVQALQITVTVPPLAGMIAPLLDQEDHIEVLLKPGVSPHGFQLKPSQLAVLQKTDLLLSVGTPVDAWVTKFAARIQAKQLRLADLTAVEKLPMRIGGIWEKSLGDKHAGHDHEHDDHSNPLSFDGHLWMSMSNARQLIMQTAQVLRVLKPHKAQQIALAQEQWLAQLQAQDEQNRARLQAVQDKAFLVLHDAFQYFEHQYGLNGVGSVRLNPDVPPSLKRIAELRERMIAGKVACIFQEPQFPSKPLQRLAAGTSAKLGILDPMGTLYIKQSAEPQEAYMLYDQFSEQLTAAFVACLGAAHE</sequence>
<dbReference type="GO" id="GO:0006829">
    <property type="term" value="P:zinc ion transport"/>
    <property type="evidence" value="ECO:0007669"/>
    <property type="project" value="UniProtKB-KW"/>
</dbReference>
<reference evidence="6" key="1">
    <citation type="journal article" date="2021" name="Arch.">
        <title>Thiosulfativibrio zosterae gen. nov., sp. nov., and Thiosulfatimonas sediminis gen. nov., sp. nov.</title>
        <authorList>
            <person name="Mochizuki J."/>
            <person name="Kojima H."/>
            <person name="Fukui M."/>
        </authorList>
    </citation>
    <scope>NUCLEOTIDE SEQUENCE</scope>
    <source>
        <strain evidence="6">Aks77</strain>
    </source>
</reference>
<accession>A0A6F8PWN7</accession>
<evidence type="ECO:0000256" key="4">
    <source>
        <dbReference type="ARBA" id="ARBA00022729"/>
    </source>
</evidence>
<evidence type="ECO:0000313" key="7">
    <source>
        <dbReference type="Proteomes" id="UP000501726"/>
    </source>
</evidence>
<gene>
    <name evidence="6" type="primary">znuA</name>
    <name evidence="6" type="ORF">THMIRHAS_19080</name>
</gene>
<dbReference type="EMBL" id="AP021889">
    <property type="protein sequence ID" value="BBP46535.1"/>
    <property type="molecule type" value="Genomic_DNA"/>
</dbReference>
<dbReference type="PANTHER" id="PTHR42953:SF3">
    <property type="entry name" value="HIGH-AFFINITY ZINC UPTAKE SYSTEM PROTEIN ZNUA"/>
    <property type="match status" value="1"/>
</dbReference>
<comment type="similarity">
    <text evidence="1">Belongs to the bacterial solute-binding protein 9 family.</text>
</comment>
<keyword evidence="5" id="KW-0406">Ion transport</keyword>
<protein>
    <recommendedName>
        <fullName evidence="2">High-affinity zinc uptake system protein ZnuA</fullName>
    </recommendedName>
</protein>
<evidence type="ECO:0000256" key="5">
    <source>
        <dbReference type="ARBA" id="ARBA00022906"/>
    </source>
</evidence>